<reference evidence="1" key="1">
    <citation type="journal article" date="2021" name="Proc. Natl. Acad. Sci. U.S.A.">
        <title>A Catalog of Tens of Thousands of Viruses from Human Metagenomes Reveals Hidden Associations with Chronic Diseases.</title>
        <authorList>
            <person name="Tisza M.J."/>
            <person name="Buck C.B."/>
        </authorList>
    </citation>
    <scope>NUCLEOTIDE SEQUENCE</scope>
    <source>
        <strain evidence="1">Ct04y17</strain>
    </source>
</reference>
<evidence type="ECO:0000313" key="1">
    <source>
        <dbReference type="EMBL" id="DAF50778.1"/>
    </source>
</evidence>
<dbReference type="EMBL" id="BK032600">
    <property type="protein sequence ID" value="DAF50778.1"/>
    <property type="molecule type" value="Genomic_DNA"/>
</dbReference>
<name>A0A8S5SJP2_9CAUD</name>
<organism evidence="1">
    <name type="scientific">Myoviridae sp. ct04y17</name>
    <dbReference type="NCBI Taxonomy" id="2827652"/>
    <lineage>
        <taxon>Viruses</taxon>
        <taxon>Duplodnaviria</taxon>
        <taxon>Heunggongvirae</taxon>
        <taxon>Uroviricota</taxon>
        <taxon>Caudoviricetes</taxon>
    </lineage>
</organism>
<accession>A0A8S5SJP2</accession>
<protein>
    <submittedName>
        <fullName evidence="1">Uncharacterized protein</fullName>
    </submittedName>
</protein>
<sequence length="41" mass="4597">MSLYSITFVPYRDRNGVATFRQAEVSTASLFSFLLAKHNTG</sequence>
<proteinExistence type="predicted"/>